<dbReference type="PANTHER" id="PTHR42953:SF8">
    <property type="entry name" value="ZINT DOMAIN-CONTAINING PROTEIN"/>
    <property type="match status" value="1"/>
</dbReference>
<dbReference type="PROSITE" id="PS51257">
    <property type="entry name" value="PROKAR_LIPOPROTEIN"/>
    <property type="match status" value="1"/>
</dbReference>
<dbReference type="Proteomes" id="UP001148125">
    <property type="component" value="Unassembled WGS sequence"/>
</dbReference>
<comment type="similarity">
    <text evidence="3">Belongs to the bacterial solute-binding protein 9 family.</text>
</comment>
<feature type="chain" id="PRO_5047137717" evidence="5">
    <location>
        <begin position="21"/>
        <end position="403"/>
    </location>
</feature>
<evidence type="ECO:0000256" key="1">
    <source>
        <dbReference type="ARBA" id="ARBA00022448"/>
    </source>
</evidence>
<sequence>MRKLKASLFAGMLVTSSFLAACGGQGEPEENVQEEVVEEEVDALEVFTTLFPLEDFTNKIGGEYVNVTNIIPVGADAHTYEPTAREMISVAEGDMFIYNGAGMEGFADAIIDTVTNENVLVVKAIEGIELIDYDHDHDHGHDHDDHGHEHDDHGHEHDDHGHEHDEHGHEHDDHGHEHDDHGHEHDEHGHEHDEHGHEHDEHGHEHDEHGHEHDEHGHEHDDHGHDHHHGDEDPHVWLDPILAIQMAENIKNGLIQLLPEQQEVFEANFNDVKTELEAIDAEFSAMVEEVEKDTFIVSHAGFGYWENRYGIHQIGITGLSPTNEPTRKQLEQIIEFAEKHNIQHVAFEQNFTSQVAEVVKEEVGAEPVYIHNLEVLVQEDIDNNEDYFSLMRKNIESLRTALQ</sequence>
<dbReference type="InterPro" id="IPR006127">
    <property type="entry name" value="ZnuA-like"/>
</dbReference>
<feature type="region of interest" description="Disordered" evidence="4">
    <location>
        <begin position="136"/>
        <end position="234"/>
    </location>
</feature>
<accession>A0ABT5V9S8</accession>
<protein>
    <submittedName>
        <fullName evidence="6">Zinc ABC transporter substrate-binding protein</fullName>
    </submittedName>
</protein>
<proteinExistence type="inferred from homology"/>
<comment type="caution">
    <text evidence="6">The sequence shown here is derived from an EMBL/GenBank/DDBJ whole genome shotgun (WGS) entry which is preliminary data.</text>
</comment>
<evidence type="ECO:0000256" key="2">
    <source>
        <dbReference type="ARBA" id="ARBA00022729"/>
    </source>
</evidence>
<dbReference type="Pfam" id="PF01297">
    <property type="entry name" value="ZnuA"/>
    <property type="match status" value="1"/>
</dbReference>
<dbReference type="EMBL" id="JAOTPO010000001">
    <property type="protein sequence ID" value="MDE5412218.1"/>
    <property type="molecule type" value="Genomic_DNA"/>
</dbReference>
<dbReference type="InterPro" id="IPR006129">
    <property type="entry name" value="AdhesinB"/>
</dbReference>
<dbReference type="InterPro" id="IPR050492">
    <property type="entry name" value="Bact_metal-bind_prot9"/>
</dbReference>
<dbReference type="PRINTS" id="PR00691">
    <property type="entry name" value="ADHESINB"/>
</dbReference>
<dbReference type="RefSeq" id="WP_275116837.1">
    <property type="nucleotide sequence ID" value="NZ_JAOTPO010000001.1"/>
</dbReference>
<evidence type="ECO:0000256" key="4">
    <source>
        <dbReference type="SAM" id="MobiDB-lite"/>
    </source>
</evidence>
<reference evidence="6" key="1">
    <citation type="submission" date="2024-05" db="EMBL/GenBank/DDBJ databases">
        <title>Alkalihalobacillus sp. strain MEB203 novel alkaliphilic bacterium from Lonar Lake, India.</title>
        <authorList>
            <person name="Joshi A."/>
            <person name="Thite S."/>
            <person name="Mengade P."/>
        </authorList>
    </citation>
    <scope>NUCLEOTIDE SEQUENCE</scope>
    <source>
        <strain evidence="6">MEB 203</strain>
    </source>
</reference>
<keyword evidence="7" id="KW-1185">Reference proteome</keyword>
<evidence type="ECO:0000313" key="7">
    <source>
        <dbReference type="Proteomes" id="UP001148125"/>
    </source>
</evidence>
<keyword evidence="2 5" id="KW-0732">Signal</keyword>
<evidence type="ECO:0000256" key="3">
    <source>
        <dbReference type="RuleBase" id="RU003512"/>
    </source>
</evidence>
<organism evidence="6 7">
    <name type="scientific">Alkalihalobacterium chitinilyticum</name>
    <dbReference type="NCBI Taxonomy" id="2980103"/>
    <lineage>
        <taxon>Bacteria</taxon>
        <taxon>Bacillati</taxon>
        <taxon>Bacillota</taxon>
        <taxon>Bacilli</taxon>
        <taxon>Bacillales</taxon>
        <taxon>Bacillaceae</taxon>
        <taxon>Alkalihalobacterium</taxon>
    </lineage>
</organism>
<dbReference type="PRINTS" id="PR00690">
    <property type="entry name" value="ADHESNFAMILY"/>
</dbReference>
<dbReference type="InterPro" id="IPR006128">
    <property type="entry name" value="Lipoprotein_PsaA-like"/>
</dbReference>
<dbReference type="Gene3D" id="3.40.50.1980">
    <property type="entry name" value="Nitrogenase molybdenum iron protein domain"/>
    <property type="match status" value="3"/>
</dbReference>
<name>A0ABT5V9S8_9BACI</name>
<evidence type="ECO:0000256" key="5">
    <source>
        <dbReference type="SAM" id="SignalP"/>
    </source>
</evidence>
<dbReference type="PANTHER" id="PTHR42953">
    <property type="entry name" value="HIGH-AFFINITY ZINC UPTAKE SYSTEM PROTEIN ZNUA-RELATED"/>
    <property type="match status" value="1"/>
</dbReference>
<feature type="signal peptide" evidence="5">
    <location>
        <begin position="1"/>
        <end position="20"/>
    </location>
</feature>
<dbReference type="SUPFAM" id="SSF53807">
    <property type="entry name" value="Helical backbone' metal receptor"/>
    <property type="match status" value="1"/>
</dbReference>
<gene>
    <name evidence="6" type="ORF">N7Z68_02305</name>
</gene>
<keyword evidence="1 3" id="KW-0813">Transport</keyword>
<evidence type="ECO:0000313" key="6">
    <source>
        <dbReference type="EMBL" id="MDE5412218.1"/>
    </source>
</evidence>